<feature type="domain" description="SUEL-type lectin" evidence="5">
    <location>
        <begin position="29"/>
        <end position="119"/>
    </location>
</feature>
<dbReference type="Pfam" id="PF02140">
    <property type="entry name" value="SUEL_Lectin"/>
    <property type="match status" value="2"/>
</dbReference>
<sequence>IQYLFLFDFTVLLLLCQHGKINKGKKSVTCEGGSVFLSCDWGFIHVLDANYGRTDGTICSAGRPFGQLSNVHCFQETSLRTMSVRCNGKKSCSVSAVNSVFSDPCHWTYKYLQLSYECRPFKQSITCEGTQSVISCENGVIAVHHANYGRRDLGTCPDKHVTTSDCYFTQTASMSSRCNGTRSCYLDASNSVFSDPCEYVYKYLEVTYSCQRVCE</sequence>
<accession>A0A673G5G5</accession>
<evidence type="ECO:0000256" key="4">
    <source>
        <dbReference type="SAM" id="SignalP"/>
    </source>
</evidence>
<dbReference type="InterPro" id="IPR000922">
    <property type="entry name" value="Lectin_gal-bd_dom"/>
</dbReference>
<dbReference type="GO" id="GO:0030246">
    <property type="term" value="F:carbohydrate binding"/>
    <property type="evidence" value="ECO:0007669"/>
    <property type="project" value="UniProtKB-KW"/>
</dbReference>
<keyword evidence="2" id="KW-0430">Lectin</keyword>
<evidence type="ECO:0000259" key="5">
    <source>
        <dbReference type="PROSITE" id="PS50228"/>
    </source>
</evidence>
<reference evidence="6" key="2">
    <citation type="submission" date="2025-09" db="UniProtKB">
        <authorList>
            <consortium name="Ensembl"/>
        </authorList>
    </citation>
    <scope>IDENTIFICATION</scope>
</reference>
<dbReference type="AlphaFoldDB" id="A0A673G5G5"/>
<keyword evidence="7" id="KW-1185">Reference proteome</keyword>
<evidence type="ECO:0000256" key="1">
    <source>
        <dbReference type="ARBA" id="ARBA00022546"/>
    </source>
</evidence>
<keyword evidence="4" id="KW-0732">Signal</keyword>
<evidence type="ECO:0000313" key="7">
    <source>
        <dbReference type="Proteomes" id="UP000472270"/>
    </source>
</evidence>
<reference evidence="6" key="1">
    <citation type="submission" date="2025-08" db="UniProtKB">
        <authorList>
            <consortium name="Ensembl"/>
        </authorList>
    </citation>
    <scope>IDENTIFICATION</scope>
</reference>
<keyword evidence="3" id="KW-0677">Repeat</keyword>
<dbReference type="PANTHER" id="PTHR46780">
    <property type="entry name" value="PROTEIN EVA-1"/>
    <property type="match status" value="1"/>
</dbReference>
<evidence type="ECO:0000256" key="3">
    <source>
        <dbReference type="ARBA" id="ARBA00022737"/>
    </source>
</evidence>
<dbReference type="Proteomes" id="UP000472270">
    <property type="component" value="Unassembled WGS sequence"/>
</dbReference>
<evidence type="ECO:0000256" key="2">
    <source>
        <dbReference type="ARBA" id="ARBA00022734"/>
    </source>
</evidence>
<feature type="signal peptide" evidence="4">
    <location>
        <begin position="1"/>
        <end position="16"/>
    </location>
</feature>
<dbReference type="FunFam" id="2.60.120.740:FF:000003">
    <property type="entry name" value="Protein eva-1 homolog C"/>
    <property type="match status" value="1"/>
</dbReference>
<organism evidence="6 7">
    <name type="scientific">Sinocyclocheilus rhinocerous</name>
    <dbReference type="NCBI Taxonomy" id="307959"/>
    <lineage>
        <taxon>Eukaryota</taxon>
        <taxon>Metazoa</taxon>
        <taxon>Chordata</taxon>
        <taxon>Craniata</taxon>
        <taxon>Vertebrata</taxon>
        <taxon>Euteleostomi</taxon>
        <taxon>Actinopterygii</taxon>
        <taxon>Neopterygii</taxon>
        <taxon>Teleostei</taxon>
        <taxon>Ostariophysi</taxon>
        <taxon>Cypriniformes</taxon>
        <taxon>Cyprinidae</taxon>
        <taxon>Cyprininae</taxon>
        <taxon>Sinocyclocheilus</taxon>
    </lineage>
</organism>
<evidence type="ECO:0000313" key="6">
    <source>
        <dbReference type="Ensembl" id="ENSSRHP00000010560.1"/>
    </source>
</evidence>
<dbReference type="CDD" id="cd22836">
    <property type="entry name" value="Gal_Rha_Lectin_RBL_rpt2"/>
    <property type="match status" value="1"/>
</dbReference>
<keyword evidence="1" id="KW-0348">Hemagglutinin</keyword>
<protein>
    <submittedName>
        <fullName evidence="6">L-rhamnose-binding lectin CSL2-like</fullName>
    </submittedName>
</protein>
<dbReference type="PROSITE" id="PS50228">
    <property type="entry name" value="SUEL_LECTIN"/>
    <property type="match status" value="2"/>
</dbReference>
<name>A0A673G5G5_9TELE</name>
<dbReference type="Gene3D" id="2.60.120.740">
    <property type="match status" value="2"/>
</dbReference>
<proteinExistence type="predicted"/>
<dbReference type="Ensembl" id="ENSSRHT00000010943.1">
    <property type="protein sequence ID" value="ENSSRHP00000010560.1"/>
    <property type="gene ID" value="ENSSRHG00000006030.1"/>
</dbReference>
<dbReference type="InterPro" id="IPR043159">
    <property type="entry name" value="Lectin_gal-bd_sf"/>
</dbReference>
<gene>
    <name evidence="6" type="primary">LOC107723729</name>
</gene>
<feature type="domain" description="SUEL-type lectin" evidence="5">
    <location>
        <begin position="126"/>
        <end position="211"/>
    </location>
</feature>
<feature type="chain" id="PRO_5025512468" evidence="4">
    <location>
        <begin position="17"/>
        <end position="215"/>
    </location>
</feature>
<dbReference type="FunFam" id="2.60.120.740:FF:000001">
    <property type="entry name" value="Adhesion G protein-coupled receptor L2"/>
    <property type="match status" value="1"/>
</dbReference>